<comment type="caution">
    <text evidence="3">The sequence shown here is derived from an EMBL/GenBank/DDBJ whole genome shotgun (WGS) entry which is preliminary data.</text>
</comment>
<gene>
    <name evidence="3" type="ORF">M2412_002662</name>
</gene>
<feature type="signal peptide" evidence="2">
    <location>
        <begin position="1"/>
        <end position="19"/>
    </location>
</feature>
<evidence type="ECO:0000313" key="3">
    <source>
        <dbReference type="EMBL" id="MCS4280668.1"/>
    </source>
</evidence>
<evidence type="ECO:0000256" key="2">
    <source>
        <dbReference type="SAM" id="SignalP"/>
    </source>
</evidence>
<dbReference type="EMBL" id="JANUEK010000006">
    <property type="protein sequence ID" value="MCS4280668.1"/>
    <property type="molecule type" value="Genomic_DNA"/>
</dbReference>
<dbReference type="RefSeq" id="WP_259261327.1">
    <property type="nucleotide sequence ID" value="NZ_JANUEK010000006.1"/>
</dbReference>
<evidence type="ECO:0008006" key="5">
    <source>
        <dbReference type="Google" id="ProtNLM"/>
    </source>
</evidence>
<reference evidence="3" key="1">
    <citation type="submission" date="2022-08" db="EMBL/GenBank/DDBJ databases">
        <title>Genomic analyses of the natural microbiome of Caenorhabditis elegans.</title>
        <authorList>
            <person name="Samuel B."/>
        </authorList>
    </citation>
    <scope>NUCLEOTIDE SEQUENCE</scope>
    <source>
        <strain evidence="3">BIGb0277</strain>
    </source>
</reference>
<organism evidence="3 4">
    <name type="scientific">Stenotrophomonas rhizophila</name>
    <dbReference type="NCBI Taxonomy" id="216778"/>
    <lineage>
        <taxon>Bacteria</taxon>
        <taxon>Pseudomonadati</taxon>
        <taxon>Pseudomonadota</taxon>
        <taxon>Gammaproteobacteria</taxon>
        <taxon>Lysobacterales</taxon>
        <taxon>Lysobacteraceae</taxon>
        <taxon>Stenotrophomonas</taxon>
    </lineage>
</organism>
<dbReference type="Proteomes" id="UP001320691">
    <property type="component" value="Unassembled WGS sequence"/>
</dbReference>
<proteinExistence type="predicted"/>
<dbReference type="AlphaFoldDB" id="A0AAW5PLS2"/>
<accession>A0AAW5PLS2</accession>
<feature type="chain" id="PRO_5043823502" description="DUF4139 domain-containing protein" evidence="2">
    <location>
        <begin position="20"/>
        <end position="549"/>
    </location>
</feature>
<keyword evidence="2" id="KW-0732">Signal</keyword>
<protein>
    <recommendedName>
        <fullName evidence="5">DUF4139 domain-containing protein</fullName>
    </recommendedName>
</protein>
<feature type="region of interest" description="Disordered" evidence="1">
    <location>
        <begin position="249"/>
        <end position="281"/>
    </location>
</feature>
<sequence length="549" mass="59246">MASLRGPLLGILFFSGASAAAAPPTEAVYFISQQVSAADSAAPALRKRMLTGVTLAPGHGLRTRLLWSAPTGSGVGRSTLALDPDTPDAQALLEVMAAGIDMHLDDQGRVTEVRSLAPQAWQALTARQPYLAQVLTSSEQALGLRPRRLPAALTVGQHLVQHDATQGLGAIVWRMQVRAVTADAVVLDTTVEGDTLRGSGRQALRRADGMPLEARFEFHVAAGKNGTQATTHRMHLANLAEIATPDVLSDEDGASAHDATDEALRRPPFSAPSRDPADYVVDSQEDGTLEPWMLDAAALPRIEKSLLFGLRPDARTSRPLLRLGGEMRAARDISGNTPTAPPLVVSARMREVELLDHAGRALPHLQAVPVPHLWMLMESYQIGESDLAFPLRLPLDTRAAQLEALDSLRATVDVETYQWDGSESLAQGQSSQRNPQARIVWTSPQRVTVLQDLPPPAQTRGVWTTAVPVDAAGRPIAAATQMAGRTAGTGTREGRERPLSWEQDRLPLRLEIATAQPIAALKLRHYRWETMSRQWVFQNASTLSGAAPH</sequence>
<feature type="compositionally biased region" description="Basic and acidic residues" evidence="1">
    <location>
        <begin position="254"/>
        <end position="265"/>
    </location>
</feature>
<evidence type="ECO:0000256" key="1">
    <source>
        <dbReference type="SAM" id="MobiDB-lite"/>
    </source>
</evidence>
<evidence type="ECO:0000313" key="4">
    <source>
        <dbReference type="Proteomes" id="UP001320691"/>
    </source>
</evidence>
<name>A0AAW5PLS2_9GAMM</name>